<comment type="caution">
    <text evidence="2">The sequence shown here is derived from an EMBL/GenBank/DDBJ whole genome shotgun (WGS) entry which is preliminary data.</text>
</comment>
<dbReference type="EMBL" id="FXTT01000002">
    <property type="protein sequence ID" value="SMP16109.1"/>
    <property type="molecule type" value="Genomic_DNA"/>
</dbReference>
<accession>A0ABY1NRM0</accession>
<organism evidence="2 3">
    <name type="scientific">Roseibium denhamense</name>
    <dbReference type="NCBI Taxonomy" id="76305"/>
    <lineage>
        <taxon>Bacteria</taxon>
        <taxon>Pseudomonadati</taxon>
        <taxon>Pseudomonadota</taxon>
        <taxon>Alphaproteobacteria</taxon>
        <taxon>Hyphomicrobiales</taxon>
        <taxon>Stappiaceae</taxon>
        <taxon>Roseibium</taxon>
    </lineage>
</organism>
<name>A0ABY1NRM0_9HYPH</name>
<sequence>MSAQNELTPYFAEIELRTDRALKGIREIRRSPKFHSFPKEPNTFAIRTGGVIAFVFFLALFLG</sequence>
<protein>
    <submittedName>
        <fullName evidence="2">Uncharacterized protein</fullName>
    </submittedName>
</protein>
<keyword evidence="1" id="KW-0812">Transmembrane</keyword>
<gene>
    <name evidence="2" type="ORF">SAMN06265374_1664</name>
</gene>
<dbReference type="RefSeq" id="WP_155194700.1">
    <property type="nucleotide sequence ID" value="NZ_BAAAEA010000003.1"/>
</dbReference>
<evidence type="ECO:0000313" key="2">
    <source>
        <dbReference type="EMBL" id="SMP16109.1"/>
    </source>
</evidence>
<dbReference type="Proteomes" id="UP001157914">
    <property type="component" value="Unassembled WGS sequence"/>
</dbReference>
<keyword evidence="1" id="KW-1133">Transmembrane helix</keyword>
<feature type="transmembrane region" description="Helical" evidence="1">
    <location>
        <begin position="44"/>
        <end position="62"/>
    </location>
</feature>
<reference evidence="2 3" key="1">
    <citation type="submission" date="2017-05" db="EMBL/GenBank/DDBJ databases">
        <authorList>
            <person name="Varghese N."/>
            <person name="Submissions S."/>
        </authorList>
    </citation>
    <scope>NUCLEOTIDE SEQUENCE [LARGE SCALE GENOMIC DNA]</scope>
    <source>
        <strain evidence="2 3">DSM 15949</strain>
    </source>
</reference>
<keyword evidence="1" id="KW-0472">Membrane</keyword>
<evidence type="ECO:0000313" key="3">
    <source>
        <dbReference type="Proteomes" id="UP001157914"/>
    </source>
</evidence>
<keyword evidence="3" id="KW-1185">Reference proteome</keyword>
<evidence type="ECO:0000256" key="1">
    <source>
        <dbReference type="SAM" id="Phobius"/>
    </source>
</evidence>
<proteinExistence type="predicted"/>